<comment type="caution">
    <text evidence="1">The sequence shown here is derived from an EMBL/GenBank/DDBJ whole genome shotgun (WGS) entry which is preliminary data.</text>
</comment>
<name>A0A179CW13_BIBTR</name>
<dbReference type="AlphaFoldDB" id="A0A179CW13"/>
<evidence type="ECO:0008006" key="3">
    <source>
        <dbReference type="Google" id="ProtNLM"/>
    </source>
</evidence>
<proteinExistence type="predicted"/>
<accession>A0A179CW13</accession>
<dbReference type="Proteomes" id="UP000078358">
    <property type="component" value="Unassembled WGS sequence"/>
</dbReference>
<dbReference type="EMBL" id="JACI01000002">
    <property type="protein sequence ID" value="OAQ13767.1"/>
    <property type="molecule type" value="Genomic_DNA"/>
</dbReference>
<reference evidence="1 2" key="1">
    <citation type="submission" date="2014-01" db="EMBL/GenBank/DDBJ databases">
        <authorList>
            <person name="Zuccon D."/>
        </authorList>
    </citation>
    <scope>NUCLEOTIDE SEQUENCE [LARGE SCALE GENOMIC DNA]</scope>
    <source>
        <strain evidence="1 2">Y31</strain>
    </source>
</reference>
<dbReference type="Pfam" id="PF10786">
    <property type="entry name" value="HI_0552"/>
    <property type="match status" value="1"/>
</dbReference>
<gene>
    <name evidence="1" type="ORF">F480_04895</name>
</gene>
<evidence type="ECO:0000313" key="2">
    <source>
        <dbReference type="Proteomes" id="UP000078358"/>
    </source>
</evidence>
<sequence length="210" mass="25198">MLTIQSCELFNLPFFQFSQLKKYCPQDIPKIKTDYKYHWHIWKTLHQEVSMRLGMPFAEPHVEKWCNGWRVRAHFFAYYKYVFNPHSAAIFSVILNRRRLQVCLDWHAYRANRSSIQLAEYNQWLEHLNHKKYADFDIWHGAESEYSDFNKVSEIDINSLILNHENDFFCIGKNIEKSQLNQIDAIDFIVKTIQDLAPLYDQCHKNKTSS</sequence>
<dbReference type="RefSeq" id="WP_064319071.1">
    <property type="nucleotide sequence ID" value="NZ_JACI01000002.1"/>
</dbReference>
<organism evidence="1 2">
    <name type="scientific">Bibersteinia trehalosi Y31</name>
    <dbReference type="NCBI Taxonomy" id="1261658"/>
    <lineage>
        <taxon>Bacteria</taxon>
        <taxon>Pseudomonadati</taxon>
        <taxon>Pseudomonadota</taxon>
        <taxon>Gammaproteobacteria</taxon>
        <taxon>Pasteurellales</taxon>
        <taxon>Pasteurellaceae</taxon>
        <taxon>Bibersteinia</taxon>
    </lineage>
</organism>
<evidence type="ECO:0000313" key="1">
    <source>
        <dbReference type="EMBL" id="OAQ13767.1"/>
    </source>
</evidence>
<protein>
    <recommendedName>
        <fullName evidence="3">Diadenosine tetraphosphatase</fullName>
    </recommendedName>
</protein>
<dbReference type="InterPro" id="IPR019722">
    <property type="entry name" value="HI_0552_fam"/>
</dbReference>
<dbReference type="PATRIC" id="fig|1261658.3.peg.972"/>